<sequence length="52" mass="6049">MNWVLLDNDFRRAISATHSVISRSIFDSASLYFSSQHMRQRPFTLLSLTDTD</sequence>
<reference evidence="1" key="1">
    <citation type="journal article" date="2020" name="Nature">
        <title>Giant virus diversity and host interactions through global metagenomics.</title>
        <authorList>
            <person name="Schulz F."/>
            <person name="Roux S."/>
            <person name="Paez-Espino D."/>
            <person name="Jungbluth S."/>
            <person name="Walsh D.A."/>
            <person name="Denef V.J."/>
            <person name="McMahon K.D."/>
            <person name="Konstantinidis K.T."/>
            <person name="Eloe-Fadrosh E.A."/>
            <person name="Kyrpides N.C."/>
            <person name="Woyke T."/>
        </authorList>
    </citation>
    <scope>NUCLEOTIDE SEQUENCE</scope>
    <source>
        <strain evidence="1">GVMAG-M-3300001351-8</strain>
    </source>
</reference>
<name>A0A6C0EJK2_9ZZZZ</name>
<proteinExistence type="predicted"/>
<organism evidence="1">
    <name type="scientific">viral metagenome</name>
    <dbReference type="NCBI Taxonomy" id="1070528"/>
    <lineage>
        <taxon>unclassified sequences</taxon>
        <taxon>metagenomes</taxon>
        <taxon>organismal metagenomes</taxon>
    </lineage>
</organism>
<evidence type="ECO:0000313" key="1">
    <source>
        <dbReference type="EMBL" id="QHT29188.1"/>
    </source>
</evidence>
<dbReference type="EMBL" id="MN738870">
    <property type="protein sequence ID" value="QHT29188.1"/>
    <property type="molecule type" value="Genomic_DNA"/>
</dbReference>
<dbReference type="AlphaFoldDB" id="A0A6C0EJK2"/>
<accession>A0A6C0EJK2</accession>
<protein>
    <submittedName>
        <fullName evidence="1">Uncharacterized protein</fullName>
    </submittedName>
</protein>